<evidence type="ECO:0000313" key="10">
    <source>
        <dbReference type="Proteomes" id="UP000215137"/>
    </source>
</evidence>
<feature type="transmembrane region" description="Helical" evidence="7">
    <location>
        <begin position="25"/>
        <end position="47"/>
    </location>
</feature>
<feature type="domain" description="Major facilitator superfamily (MFS) profile" evidence="8">
    <location>
        <begin position="1"/>
        <end position="188"/>
    </location>
</feature>
<dbReference type="SUPFAM" id="SSF103473">
    <property type="entry name" value="MFS general substrate transporter"/>
    <property type="match status" value="1"/>
</dbReference>
<evidence type="ECO:0000313" key="9">
    <source>
        <dbReference type="EMBL" id="ASV68180.1"/>
    </source>
</evidence>
<feature type="transmembrane region" description="Helical" evidence="7">
    <location>
        <begin position="256"/>
        <end position="275"/>
    </location>
</feature>
<feature type="transmembrane region" description="Helical" evidence="7">
    <location>
        <begin position="306"/>
        <end position="326"/>
    </location>
</feature>
<name>A0A248TJB5_9BACI</name>
<protein>
    <recommendedName>
        <fullName evidence="8">Major facilitator superfamily (MFS) profile domain-containing protein</fullName>
    </recommendedName>
</protein>
<evidence type="ECO:0000256" key="7">
    <source>
        <dbReference type="SAM" id="Phobius"/>
    </source>
</evidence>
<reference evidence="9 10" key="1">
    <citation type="submission" date="2017-08" db="EMBL/GenBank/DDBJ databases">
        <title>Complete Genome Sequence of Bacillus kochii Oregon-R-modENCODE STRAIN BDGP4, isolated from Drosophila melanogaster gut.</title>
        <authorList>
            <person name="Wan K.H."/>
            <person name="Yu C."/>
            <person name="Park S."/>
            <person name="Hammonds A.S."/>
            <person name="Booth B.W."/>
            <person name="Celniker S.E."/>
        </authorList>
    </citation>
    <scope>NUCLEOTIDE SEQUENCE [LARGE SCALE GENOMIC DNA]</scope>
    <source>
        <strain evidence="9 10">BDGP4</strain>
    </source>
</reference>
<keyword evidence="3" id="KW-1003">Cell membrane</keyword>
<feature type="transmembrane region" description="Helical" evidence="7">
    <location>
        <begin position="164"/>
        <end position="183"/>
    </location>
</feature>
<sequence>MINGEFIKVWSHYLSRLLSDRFYELILPLIVLGISGSPIITTAVLMVQKTASILFAIPVGTFIERINVVTVAWVANFVYGCLLFFLSYIFARDIGDLWLITIIIFLLGFVGLVIQIAQQAMIPRIVSRERLLSANNLLEAADAIVTFIGPALGGYLFATYGGSTTLIICGTLYLAAMLLLIFTKYNHQPTVKKQQTLVKSVRAFIEESKAGMGHLFINASQKLITLTAIVLSFSTTFIILSVIMHADLTLAFSETQIGLLLSCAGIGNLLGVFLMPRFNQMNWLPFLGLLMAISGVGIILLTTSHFYLMCLGMVLFDGALSMGFVVQISVQQGITPDHLIARVRSAVYVLTSLTGMLATFLAGVITEWNTYFPFVIGTTILSLLSLFLFKYRHNGVRLSEMRPLD</sequence>
<dbReference type="PROSITE" id="PS50850">
    <property type="entry name" value="MFS"/>
    <property type="match status" value="1"/>
</dbReference>
<feature type="transmembrane region" description="Helical" evidence="7">
    <location>
        <begin position="282"/>
        <end position="300"/>
    </location>
</feature>
<dbReference type="KEGG" id="bko:CKF48_13125"/>
<dbReference type="InterPro" id="IPR011701">
    <property type="entry name" value="MFS"/>
</dbReference>
<dbReference type="Pfam" id="PF07690">
    <property type="entry name" value="MFS_1"/>
    <property type="match status" value="1"/>
</dbReference>
<dbReference type="OrthoDB" id="2707121at2"/>
<feature type="transmembrane region" description="Helical" evidence="7">
    <location>
        <begin position="371"/>
        <end position="389"/>
    </location>
</feature>
<dbReference type="Proteomes" id="UP000215137">
    <property type="component" value="Chromosome"/>
</dbReference>
<keyword evidence="5 7" id="KW-1133">Transmembrane helix</keyword>
<dbReference type="PANTHER" id="PTHR23513">
    <property type="entry name" value="INTEGRAL MEMBRANE EFFLUX PROTEIN-RELATED"/>
    <property type="match status" value="1"/>
</dbReference>
<dbReference type="InterPro" id="IPR036259">
    <property type="entry name" value="MFS_trans_sf"/>
</dbReference>
<accession>A0A248TJB5</accession>
<dbReference type="Gene3D" id="1.20.1250.20">
    <property type="entry name" value="MFS general substrate transporter like domains"/>
    <property type="match status" value="1"/>
</dbReference>
<comment type="subcellular location">
    <subcellularLocation>
        <location evidence="1">Cell membrane</location>
        <topology evidence="1">Multi-pass membrane protein</topology>
    </subcellularLocation>
</comment>
<keyword evidence="6 7" id="KW-0472">Membrane</keyword>
<evidence type="ECO:0000256" key="1">
    <source>
        <dbReference type="ARBA" id="ARBA00004651"/>
    </source>
</evidence>
<keyword evidence="10" id="KW-1185">Reference proteome</keyword>
<dbReference type="PANTHER" id="PTHR23513:SF6">
    <property type="entry name" value="MAJOR FACILITATOR SUPERFAMILY ASSOCIATED DOMAIN-CONTAINING PROTEIN"/>
    <property type="match status" value="1"/>
</dbReference>
<evidence type="ECO:0000256" key="5">
    <source>
        <dbReference type="ARBA" id="ARBA00022989"/>
    </source>
</evidence>
<dbReference type="CDD" id="cd06173">
    <property type="entry name" value="MFS_MefA_like"/>
    <property type="match status" value="1"/>
</dbReference>
<feature type="transmembrane region" description="Helical" evidence="7">
    <location>
        <begin position="68"/>
        <end position="91"/>
    </location>
</feature>
<dbReference type="InterPro" id="IPR020846">
    <property type="entry name" value="MFS_dom"/>
</dbReference>
<keyword evidence="2" id="KW-0813">Transport</keyword>
<feature type="transmembrane region" description="Helical" evidence="7">
    <location>
        <begin position="137"/>
        <end position="158"/>
    </location>
</feature>
<organism evidence="9 10">
    <name type="scientific">Cytobacillus kochii</name>
    <dbReference type="NCBI Taxonomy" id="859143"/>
    <lineage>
        <taxon>Bacteria</taxon>
        <taxon>Bacillati</taxon>
        <taxon>Bacillota</taxon>
        <taxon>Bacilli</taxon>
        <taxon>Bacillales</taxon>
        <taxon>Bacillaceae</taxon>
        <taxon>Cytobacillus</taxon>
    </lineage>
</organism>
<dbReference type="RefSeq" id="WP_095371750.1">
    <property type="nucleotide sequence ID" value="NZ_CP022983.1"/>
</dbReference>
<evidence type="ECO:0000256" key="2">
    <source>
        <dbReference type="ARBA" id="ARBA00022448"/>
    </source>
</evidence>
<dbReference type="EMBL" id="CP022983">
    <property type="protein sequence ID" value="ASV68180.1"/>
    <property type="molecule type" value="Genomic_DNA"/>
</dbReference>
<evidence type="ECO:0000256" key="3">
    <source>
        <dbReference type="ARBA" id="ARBA00022475"/>
    </source>
</evidence>
<feature type="transmembrane region" description="Helical" evidence="7">
    <location>
        <begin position="223"/>
        <end position="244"/>
    </location>
</feature>
<feature type="transmembrane region" description="Helical" evidence="7">
    <location>
        <begin position="97"/>
        <end position="117"/>
    </location>
</feature>
<evidence type="ECO:0000256" key="4">
    <source>
        <dbReference type="ARBA" id="ARBA00022692"/>
    </source>
</evidence>
<evidence type="ECO:0000256" key="6">
    <source>
        <dbReference type="ARBA" id="ARBA00023136"/>
    </source>
</evidence>
<proteinExistence type="predicted"/>
<evidence type="ECO:0000259" key="8">
    <source>
        <dbReference type="PROSITE" id="PS50850"/>
    </source>
</evidence>
<dbReference type="AlphaFoldDB" id="A0A248TJB5"/>
<dbReference type="GO" id="GO:0005886">
    <property type="term" value="C:plasma membrane"/>
    <property type="evidence" value="ECO:0007669"/>
    <property type="project" value="UniProtKB-SubCell"/>
</dbReference>
<keyword evidence="4 7" id="KW-0812">Transmembrane</keyword>
<dbReference type="GO" id="GO:0022857">
    <property type="term" value="F:transmembrane transporter activity"/>
    <property type="evidence" value="ECO:0007669"/>
    <property type="project" value="InterPro"/>
</dbReference>
<feature type="transmembrane region" description="Helical" evidence="7">
    <location>
        <begin position="346"/>
        <end position="365"/>
    </location>
</feature>
<gene>
    <name evidence="9" type="ORF">CKF48_13125</name>
</gene>